<evidence type="ECO:0000313" key="4">
    <source>
        <dbReference type="Proteomes" id="UP000237347"/>
    </source>
</evidence>
<keyword evidence="1" id="KW-0472">Membrane</keyword>
<organism evidence="3 4">
    <name type="scientific">Quercus suber</name>
    <name type="common">Cork oak</name>
    <dbReference type="NCBI Taxonomy" id="58331"/>
    <lineage>
        <taxon>Eukaryota</taxon>
        <taxon>Viridiplantae</taxon>
        <taxon>Streptophyta</taxon>
        <taxon>Embryophyta</taxon>
        <taxon>Tracheophyta</taxon>
        <taxon>Spermatophyta</taxon>
        <taxon>Magnoliopsida</taxon>
        <taxon>eudicotyledons</taxon>
        <taxon>Gunneridae</taxon>
        <taxon>Pentapetalae</taxon>
        <taxon>rosids</taxon>
        <taxon>fabids</taxon>
        <taxon>Fagales</taxon>
        <taxon>Fagaceae</taxon>
        <taxon>Quercus</taxon>
    </lineage>
</organism>
<reference evidence="3 4" key="1">
    <citation type="journal article" date="2018" name="Sci. Data">
        <title>The draft genome sequence of cork oak.</title>
        <authorList>
            <person name="Ramos A.M."/>
            <person name="Usie A."/>
            <person name="Barbosa P."/>
            <person name="Barros P.M."/>
            <person name="Capote T."/>
            <person name="Chaves I."/>
            <person name="Simoes F."/>
            <person name="Abreu I."/>
            <person name="Carrasquinho I."/>
            <person name="Faro C."/>
            <person name="Guimaraes J.B."/>
            <person name="Mendonca D."/>
            <person name="Nobrega F."/>
            <person name="Rodrigues L."/>
            <person name="Saibo N.J.M."/>
            <person name="Varela M.C."/>
            <person name="Egas C."/>
            <person name="Matos J."/>
            <person name="Miguel C.M."/>
            <person name="Oliveira M.M."/>
            <person name="Ricardo C.P."/>
            <person name="Goncalves S."/>
        </authorList>
    </citation>
    <scope>NUCLEOTIDE SEQUENCE [LARGE SCALE GENOMIC DNA]</scope>
    <source>
        <strain evidence="4">cv. HL8</strain>
    </source>
</reference>
<keyword evidence="1" id="KW-0812">Transmembrane</keyword>
<keyword evidence="4" id="KW-1185">Reference proteome</keyword>
<dbReference type="Proteomes" id="UP000237347">
    <property type="component" value="Unassembled WGS sequence"/>
</dbReference>
<feature type="transmembrane region" description="Helical" evidence="1">
    <location>
        <begin position="166"/>
        <end position="189"/>
    </location>
</feature>
<protein>
    <submittedName>
        <fullName evidence="3">Ankyrin repeat-containing protein itn1</fullName>
    </submittedName>
</protein>
<dbReference type="AlphaFoldDB" id="A0AAW0K7V2"/>
<dbReference type="PANTHER" id="PTHR24177">
    <property type="entry name" value="CASKIN"/>
    <property type="match status" value="1"/>
</dbReference>
<evidence type="ECO:0000256" key="1">
    <source>
        <dbReference type="SAM" id="Phobius"/>
    </source>
</evidence>
<dbReference type="EMBL" id="PKMF04000378">
    <property type="protein sequence ID" value="KAK7835002.1"/>
    <property type="molecule type" value="Genomic_DNA"/>
</dbReference>
<dbReference type="Pfam" id="PF13962">
    <property type="entry name" value="PGG"/>
    <property type="match status" value="1"/>
</dbReference>
<comment type="caution">
    <text evidence="3">The sequence shown here is derived from an EMBL/GenBank/DDBJ whole genome shotgun (WGS) entry which is preliminary data.</text>
</comment>
<proteinExistence type="predicted"/>
<dbReference type="GO" id="GO:0016020">
    <property type="term" value="C:membrane"/>
    <property type="evidence" value="ECO:0007669"/>
    <property type="project" value="TreeGrafter"/>
</dbReference>
<name>A0AAW0K7V2_QUESU</name>
<accession>A0AAW0K7V2</accession>
<dbReference type="PANTHER" id="PTHR24177:SF103">
    <property type="entry name" value="PGG DOMAIN-CONTAINING PROTEIN"/>
    <property type="match status" value="1"/>
</dbReference>
<evidence type="ECO:0000313" key="3">
    <source>
        <dbReference type="EMBL" id="KAK7835002.1"/>
    </source>
</evidence>
<sequence length="234" mass="26108">MPQSKKKNIILVAVENRQPQIYQLLSRSKLRANLRTNSMFQARDKDKNNVLHLAAKLEEHQSWLIPGAALQMQSEIKWYELVKSTVPKYLLYQTDNDSKTPADIFTESHKNLVKEGGEWLNKTSESCSVVAALIATVAFATSTTVPGGVKANSGTPIPESHPAFDIFVVTSLVALCFSVIALFLFLSILPSRYQEKDFRVDLPGKLLLGLTSLFVSNCRDVNIFLCWTFLCAQG</sequence>
<keyword evidence="1" id="KW-1133">Transmembrane helix</keyword>
<feature type="transmembrane region" description="Helical" evidence="1">
    <location>
        <begin position="127"/>
        <end position="146"/>
    </location>
</feature>
<dbReference type="InterPro" id="IPR026961">
    <property type="entry name" value="PGG_dom"/>
</dbReference>
<evidence type="ECO:0000259" key="2">
    <source>
        <dbReference type="Pfam" id="PF13962"/>
    </source>
</evidence>
<feature type="domain" description="PGG" evidence="2">
    <location>
        <begin position="118"/>
        <end position="216"/>
    </location>
</feature>
<gene>
    <name evidence="3" type="primary">ITN1_43</name>
    <name evidence="3" type="ORF">CFP56_023927</name>
</gene>